<keyword evidence="2" id="KW-0732">Signal</keyword>
<feature type="transmembrane region" description="Helical" evidence="1">
    <location>
        <begin position="202"/>
        <end position="224"/>
    </location>
</feature>
<feature type="signal peptide" evidence="2">
    <location>
        <begin position="1"/>
        <end position="21"/>
    </location>
</feature>
<feature type="transmembrane region" description="Helical" evidence="1">
    <location>
        <begin position="165"/>
        <end position="190"/>
    </location>
</feature>
<protein>
    <submittedName>
        <fullName evidence="3">Uncharacterized protein</fullName>
    </submittedName>
</protein>
<evidence type="ECO:0000313" key="3">
    <source>
        <dbReference type="EMBL" id="KAF5217770.1"/>
    </source>
</evidence>
<evidence type="ECO:0000313" key="4">
    <source>
        <dbReference type="Proteomes" id="UP000583944"/>
    </source>
</evidence>
<keyword evidence="1" id="KW-0472">Membrane</keyword>
<dbReference type="VEuPathDB" id="TriTrypDB:ECC02_009343"/>
<gene>
    <name evidence="3" type="ORF">ECC02_009343</name>
</gene>
<comment type="caution">
    <text evidence="3">The sequence shown here is derived from an EMBL/GenBank/DDBJ whole genome shotgun (WGS) entry which is preliminary data.</text>
</comment>
<feature type="transmembrane region" description="Helical" evidence="1">
    <location>
        <begin position="280"/>
        <end position="299"/>
    </location>
</feature>
<proteinExistence type="predicted"/>
<evidence type="ECO:0000256" key="2">
    <source>
        <dbReference type="SAM" id="SignalP"/>
    </source>
</evidence>
<feature type="transmembrane region" description="Helical" evidence="1">
    <location>
        <begin position="305"/>
        <end position="330"/>
    </location>
</feature>
<feature type="chain" id="PRO_5029558590" evidence="2">
    <location>
        <begin position="22"/>
        <end position="355"/>
    </location>
</feature>
<dbReference type="AlphaFoldDB" id="A0A7J6XUT5"/>
<feature type="transmembrane region" description="Helical" evidence="1">
    <location>
        <begin position="244"/>
        <end position="268"/>
    </location>
</feature>
<organism evidence="3 4">
    <name type="scientific">Trypanosoma cruzi</name>
    <dbReference type="NCBI Taxonomy" id="5693"/>
    <lineage>
        <taxon>Eukaryota</taxon>
        <taxon>Discoba</taxon>
        <taxon>Euglenozoa</taxon>
        <taxon>Kinetoplastea</taxon>
        <taxon>Metakinetoplastina</taxon>
        <taxon>Trypanosomatida</taxon>
        <taxon>Trypanosomatidae</taxon>
        <taxon>Trypanosoma</taxon>
        <taxon>Schizotrypanum</taxon>
    </lineage>
</organism>
<reference evidence="3 4" key="1">
    <citation type="journal article" date="2019" name="Genome Biol. Evol.">
        <title>Nanopore Sequencing Significantly Improves Genome Assembly of the Protozoan Parasite Trypanosoma cruzi.</title>
        <authorList>
            <person name="Diaz-Viraque F."/>
            <person name="Pita S."/>
            <person name="Greif G."/>
            <person name="de Souza R.C.M."/>
            <person name="Iraola G."/>
            <person name="Robello C."/>
        </authorList>
    </citation>
    <scope>NUCLEOTIDE SEQUENCE [LARGE SCALE GENOMIC DNA]</scope>
    <source>
        <strain evidence="3 4">Berenice</strain>
    </source>
</reference>
<dbReference type="Proteomes" id="UP000583944">
    <property type="component" value="Unassembled WGS sequence"/>
</dbReference>
<name>A0A7J6XUT5_TRYCR</name>
<evidence type="ECO:0000256" key="1">
    <source>
        <dbReference type="SAM" id="Phobius"/>
    </source>
</evidence>
<dbReference type="EMBL" id="JABDHM010000121">
    <property type="protein sequence ID" value="KAF5217770.1"/>
    <property type="molecule type" value="Genomic_DNA"/>
</dbReference>
<keyword evidence="1" id="KW-0812">Transmembrane</keyword>
<sequence length="355" mass="40764">MFFFFFLIVCLCACVCVCVMCDGILSAHLCGSTGTLGFLTQWIEEIKQYEWLKKYIGRWILGLRGNFISCFLLLFFFFLLLLFVCLYVFFCFSSFCGNNTWSETAHVDIHKHTEAHTHLCGCINTYMYICIFEDIHWLLVGFLFFFFFLLVCFVCPAPLLFLCAFMSGVFISASDNFCCFCCCFLFFSLAHENARVSCNFSLFSLLFPFPFPFFFFFLLLFAFVFLEGREGVKIYLPVRLPFPFLSDVSGCSWACIYVCSTSCVFASLCERMGGRVDDAVVRVLWFIPLVMRTCTFIWIDASASLFVVVVFVFLLCGMCVFACCCAAALAQYEEERHTRQVHPFPPTAVKREKGA</sequence>
<feature type="transmembrane region" description="Helical" evidence="1">
    <location>
        <begin position="66"/>
        <end position="90"/>
    </location>
</feature>
<accession>A0A7J6XUT5</accession>
<keyword evidence="1" id="KW-1133">Transmembrane helix</keyword>
<feature type="transmembrane region" description="Helical" evidence="1">
    <location>
        <begin position="137"/>
        <end position="159"/>
    </location>
</feature>